<name>J9VQ86_CRYN9</name>
<proteinExistence type="predicted"/>
<protein>
    <submittedName>
        <fullName evidence="2">Uncharacterized protein</fullName>
    </submittedName>
</protein>
<feature type="compositionally biased region" description="Basic and acidic residues" evidence="1">
    <location>
        <begin position="20"/>
        <end position="31"/>
    </location>
</feature>
<evidence type="ECO:0000313" key="2">
    <source>
        <dbReference type="EMBL" id="AFR95576.1"/>
    </source>
</evidence>
<dbReference type="Proteomes" id="UP000010091">
    <property type="component" value="Chromosome 6"/>
</dbReference>
<gene>
    <name evidence="2" type="ORF">CNAG_07644</name>
</gene>
<dbReference type="VEuPathDB" id="FungiDB:CNAG_07644"/>
<sequence length="99" mass="11026">MTKEGKLSIHTSILIHFNKGRERDGRKEARGRGGGPCKEALGRREVQAEEGAGKVLLEYKQLRTMKLLQLKVLSGLYKDSGTATPKQSNFNIGSRRMIV</sequence>
<evidence type="ECO:0000313" key="3">
    <source>
        <dbReference type="Proteomes" id="UP000010091"/>
    </source>
</evidence>
<reference evidence="2 3" key="1">
    <citation type="journal article" date="2014" name="PLoS Genet.">
        <title>Analysis of the genome and transcriptome of Cryptococcus neoformans var. grubii reveals complex RNA expression and microevolution leading to virulence attenuation.</title>
        <authorList>
            <person name="Janbon G."/>
            <person name="Ormerod K.L."/>
            <person name="Paulet D."/>
            <person name="Byrnes E.J.III."/>
            <person name="Yadav V."/>
            <person name="Chatterjee G."/>
            <person name="Mullapudi N."/>
            <person name="Hon C.C."/>
            <person name="Billmyre R.B."/>
            <person name="Brunel F."/>
            <person name="Bahn Y.S."/>
            <person name="Chen W."/>
            <person name="Chen Y."/>
            <person name="Chow E.W."/>
            <person name="Coppee J.Y."/>
            <person name="Floyd-Averette A."/>
            <person name="Gaillardin C."/>
            <person name="Gerik K.J."/>
            <person name="Goldberg J."/>
            <person name="Gonzalez-Hilarion S."/>
            <person name="Gujja S."/>
            <person name="Hamlin J.L."/>
            <person name="Hsueh Y.P."/>
            <person name="Ianiri G."/>
            <person name="Jones S."/>
            <person name="Kodira C.D."/>
            <person name="Kozubowski L."/>
            <person name="Lam W."/>
            <person name="Marra M."/>
            <person name="Mesner L.D."/>
            <person name="Mieczkowski P.A."/>
            <person name="Moyrand F."/>
            <person name="Nielsen K."/>
            <person name="Proux C."/>
            <person name="Rossignol T."/>
            <person name="Schein J.E."/>
            <person name="Sun S."/>
            <person name="Wollschlaeger C."/>
            <person name="Wood I.A."/>
            <person name="Zeng Q."/>
            <person name="Neuveglise C."/>
            <person name="Newlon C.S."/>
            <person name="Perfect J.R."/>
            <person name="Lodge J.K."/>
            <person name="Idnurm A."/>
            <person name="Stajich J.E."/>
            <person name="Kronstad J.W."/>
            <person name="Sanyal K."/>
            <person name="Heitman J."/>
            <person name="Fraser J.A."/>
            <person name="Cuomo C.A."/>
            <person name="Dietrich F.S."/>
        </authorList>
    </citation>
    <scope>NUCLEOTIDE SEQUENCE [LARGE SCALE GENOMIC DNA]</scope>
    <source>
        <strain evidence="3">H99 / ATCC 208821 / CBS 10515 / FGSC 9487</strain>
    </source>
</reference>
<dbReference type="AlphaFoldDB" id="J9VQ86"/>
<dbReference type="KEGG" id="cng:CNAG_07644"/>
<evidence type="ECO:0000256" key="1">
    <source>
        <dbReference type="SAM" id="MobiDB-lite"/>
    </source>
</evidence>
<dbReference type="HOGENOM" id="CLU_2320299_0_0_1"/>
<dbReference type="RefSeq" id="XP_012050253.1">
    <property type="nucleotide sequence ID" value="XM_012194863.1"/>
</dbReference>
<feature type="region of interest" description="Disordered" evidence="1">
    <location>
        <begin position="20"/>
        <end position="39"/>
    </location>
</feature>
<dbReference type="GeneID" id="23890469"/>
<accession>J9VQ86</accession>
<organism evidence="2 3">
    <name type="scientific">Cryptococcus neoformans (strain H99 / ATCC 208821 / CBS 10515 / FGSC 9487)</name>
    <name type="common">Cryptococcus neoformans var. grubii serotype A</name>
    <dbReference type="NCBI Taxonomy" id="235443"/>
    <lineage>
        <taxon>Eukaryota</taxon>
        <taxon>Fungi</taxon>
        <taxon>Dikarya</taxon>
        <taxon>Basidiomycota</taxon>
        <taxon>Agaricomycotina</taxon>
        <taxon>Tremellomycetes</taxon>
        <taxon>Tremellales</taxon>
        <taxon>Cryptococcaceae</taxon>
        <taxon>Cryptococcus</taxon>
        <taxon>Cryptococcus neoformans species complex</taxon>
    </lineage>
</organism>
<dbReference type="EMBL" id="CP003825">
    <property type="protein sequence ID" value="AFR95576.1"/>
    <property type="molecule type" value="Genomic_DNA"/>
</dbReference>
<keyword evidence="3" id="KW-1185">Reference proteome</keyword>